<proteinExistence type="predicted"/>
<comment type="caution">
    <text evidence="1">The sequence shown here is derived from an EMBL/GenBank/DDBJ whole genome shotgun (WGS) entry which is preliminary data.</text>
</comment>
<name>A0A0R2X540_9BACT</name>
<dbReference type="Proteomes" id="UP000051557">
    <property type="component" value="Unassembled WGS sequence"/>
</dbReference>
<gene>
    <name evidence="1" type="ORF">ABS32_07525</name>
</gene>
<reference evidence="1 2" key="1">
    <citation type="submission" date="2015-10" db="EMBL/GenBank/DDBJ databases">
        <title>Metagenome-Assembled Genomes uncover a global brackish microbiome.</title>
        <authorList>
            <person name="Hugerth L.W."/>
            <person name="Larsson J."/>
            <person name="Alneberg J."/>
            <person name="Lindh M.V."/>
            <person name="Legrand C."/>
            <person name="Pinhassi J."/>
            <person name="Andersson A.F."/>
        </authorList>
    </citation>
    <scope>NUCLEOTIDE SEQUENCE [LARGE SCALE GENOMIC DNA]</scope>
    <source>
        <strain evidence="1">BACL9 MAG-120820-bin42</strain>
    </source>
</reference>
<dbReference type="EMBL" id="LIDM01000371">
    <property type="protein sequence ID" value="KRP31191.1"/>
    <property type="molecule type" value="Genomic_DNA"/>
</dbReference>
<evidence type="ECO:0000313" key="1">
    <source>
        <dbReference type="EMBL" id="KRP31191.1"/>
    </source>
</evidence>
<dbReference type="AlphaFoldDB" id="A0A0R2X540"/>
<evidence type="ECO:0000313" key="2">
    <source>
        <dbReference type="Proteomes" id="UP000051557"/>
    </source>
</evidence>
<sequence>MLRVAQGASRVAVLMLMRLLGWTHPDAGTKNRRHIPVRAVGQRRILFESGSTCLAHRKKTLGLFPATVGFSYPGWRTFILR</sequence>
<protein>
    <submittedName>
        <fullName evidence="1">Uncharacterized protein</fullName>
    </submittedName>
</protein>
<organism evidence="1 2">
    <name type="scientific">Verrucomicrobia subdivision 6 bacterium BACL9 MAG-120820-bin42</name>
    <dbReference type="NCBI Taxonomy" id="1655634"/>
    <lineage>
        <taxon>Bacteria</taxon>
        <taxon>Pseudomonadati</taxon>
        <taxon>Verrucomicrobiota</taxon>
        <taxon>Verrucomicrobiia</taxon>
        <taxon>Verrucomicrobiales</taxon>
        <taxon>Verrucomicrobia subdivision 6</taxon>
    </lineage>
</organism>
<accession>A0A0R2X540</accession>